<evidence type="ECO:0000256" key="2">
    <source>
        <dbReference type="SAM" id="MobiDB-lite"/>
    </source>
</evidence>
<dbReference type="InterPro" id="IPR057811">
    <property type="entry name" value="RBD_ZCCHC3_2nd"/>
</dbReference>
<keyword evidence="5" id="KW-1185">Reference proteome</keyword>
<keyword evidence="1" id="KW-0479">Metal-binding</keyword>
<evidence type="ECO:0000313" key="5">
    <source>
        <dbReference type="Proteomes" id="UP000736164"/>
    </source>
</evidence>
<feature type="domain" description="CCHC-type" evidence="3">
    <location>
        <begin position="118"/>
        <end position="132"/>
    </location>
</feature>
<keyword evidence="1" id="KW-0863">Zinc-finger</keyword>
<organism evidence="4 5">
    <name type="scientific">Atractosteus spatula</name>
    <name type="common">Alligator gar</name>
    <name type="synonym">Lepisosteus spatula</name>
    <dbReference type="NCBI Taxonomy" id="7917"/>
    <lineage>
        <taxon>Eukaryota</taxon>
        <taxon>Metazoa</taxon>
        <taxon>Chordata</taxon>
        <taxon>Craniata</taxon>
        <taxon>Vertebrata</taxon>
        <taxon>Euteleostomi</taxon>
        <taxon>Actinopterygii</taxon>
        <taxon>Neopterygii</taxon>
        <taxon>Holostei</taxon>
        <taxon>Semionotiformes</taxon>
        <taxon>Lepisosteidae</taxon>
        <taxon>Atractosteus</taxon>
    </lineage>
</organism>
<gene>
    <name evidence="4" type="primary">Zcchc3_100</name>
    <name evidence="4" type="ORF">GTO95_0010175</name>
</gene>
<evidence type="ECO:0000313" key="4">
    <source>
        <dbReference type="EMBL" id="MBN3318781.1"/>
    </source>
</evidence>
<feature type="non-terminal residue" evidence="4">
    <location>
        <position position="269"/>
    </location>
</feature>
<dbReference type="InterPro" id="IPR036875">
    <property type="entry name" value="Znf_CCHC_sf"/>
</dbReference>
<dbReference type="InterPro" id="IPR001878">
    <property type="entry name" value="Znf_CCHC"/>
</dbReference>
<dbReference type="Gene3D" id="4.10.60.10">
    <property type="entry name" value="Zinc finger, CCHC-type"/>
    <property type="match status" value="1"/>
</dbReference>
<dbReference type="Pfam" id="PF23058">
    <property type="entry name" value="RBD_ZCCHC3_2nd"/>
    <property type="match status" value="1"/>
</dbReference>
<feature type="region of interest" description="Disordered" evidence="2">
    <location>
        <begin position="162"/>
        <end position="269"/>
    </location>
</feature>
<reference evidence="4" key="1">
    <citation type="journal article" date="2021" name="Cell">
        <title>Tracing the genetic footprints of vertebrate landing in non-teleost ray-finned fishes.</title>
        <authorList>
            <person name="Bi X."/>
            <person name="Wang K."/>
            <person name="Yang L."/>
            <person name="Pan H."/>
            <person name="Jiang H."/>
            <person name="Wei Q."/>
            <person name="Fang M."/>
            <person name="Yu H."/>
            <person name="Zhu C."/>
            <person name="Cai Y."/>
            <person name="He Y."/>
            <person name="Gan X."/>
            <person name="Zeng H."/>
            <person name="Yu D."/>
            <person name="Zhu Y."/>
            <person name="Jiang H."/>
            <person name="Qiu Q."/>
            <person name="Yang H."/>
            <person name="Zhang Y.E."/>
            <person name="Wang W."/>
            <person name="Zhu M."/>
            <person name="He S."/>
            <person name="Zhang G."/>
        </authorList>
    </citation>
    <scope>NUCLEOTIDE SEQUENCE</scope>
    <source>
        <strain evidence="4">Allg_001</strain>
    </source>
</reference>
<dbReference type="PANTHER" id="PTHR46486">
    <property type="entry name" value="CCHC-TYPE DOMAIN-CONTAINING PROTEIN"/>
    <property type="match status" value="1"/>
</dbReference>
<dbReference type="Proteomes" id="UP000736164">
    <property type="component" value="Unassembled WGS sequence"/>
</dbReference>
<dbReference type="SUPFAM" id="SSF57756">
    <property type="entry name" value="Retrovirus zinc finger-like domains"/>
    <property type="match status" value="1"/>
</dbReference>
<dbReference type="PROSITE" id="PS50158">
    <property type="entry name" value="ZF_CCHC"/>
    <property type="match status" value="2"/>
</dbReference>
<dbReference type="PANTHER" id="PTHR46486:SF1">
    <property type="entry name" value="CCHC-TYPE DOMAIN-CONTAINING PROTEIN"/>
    <property type="match status" value="1"/>
</dbReference>
<feature type="compositionally biased region" description="Acidic residues" evidence="2">
    <location>
        <begin position="169"/>
        <end position="178"/>
    </location>
</feature>
<dbReference type="GO" id="GO:0003676">
    <property type="term" value="F:nucleic acid binding"/>
    <property type="evidence" value="ECO:0007669"/>
    <property type="project" value="InterPro"/>
</dbReference>
<proteinExistence type="predicted"/>
<evidence type="ECO:0000256" key="1">
    <source>
        <dbReference type="PROSITE-ProRule" id="PRU00047"/>
    </source>
</evidence>
<feature type="domain" description="CCHC-type" evidence="3">
    <location>
        <begin position="136"/>
        <end position="151"/>
    </location>
</feature>
<dbReference type="GO" id="GO:0008270">
    <property type="term" value="F:zinc ion binding"/>
    <property type="evidence" value="ECO:0007669"/>
    <property type="project" value="UniProtKB-KW"/>
</dbReference>
<feature type="compositionally biased region" description="Basic and acidic residues" evidence="2">
    <location>
        <begin position="189"/>
        <end position="223"/>
    </location>
</feature>
<protein>
    <submittedName>
        <fullName evidence="4">ZCHC3 protein</fullName>
    </submittedName>
</protein>
<comment type="caution">
    <text evidence="4">The sequence shown here is derived from an EMBL/GenBank/DDBJ whole genome shotgun (WGS) entry which is preliminary data.</text>
</comment>
<sequence>MREYECGGLQSDNKRWVVVHMFDPFVTDQDVTTFLRQYVEVLQGPGVISDTRTVWTGKRRYQVKLRRDPRAPDGFTHPPGNFSIGLGRGYLYYWNQPDFCRKCRGFGHREGTCTVGECGKCHRPGHSTRECPVKECSLCGNTGHLFRQCSQRGKDLEREIRDWVQRPEETDEEEEDQPEGGRANRKGGKQREKRQEEDGGQEEKRGGQAGEEEARPGTSREVRNPSWADVVKETRPPVVEVTPAASGPVGEEGGATTLTPLGKKLQKRA</sequence>
<feature type="non-terminal residue" evidence="4">
    <location>
        <position position="1"/>
    </location>
</feature>
<accession>A0A8J7NW68</accession>
<dbReference type="AlphaFoldDB" id="A0A8J7NW68"/>
<dbReference type="SMART" id="SM00343">
    <property type="entry name" value="ZnF_C2HC"/>
    <property type="match status" value="3"/>
</dbReference>
<dbReference type="EMBL" id="JAAWVO010041415">
    <property type="protein sequence ID" value="MBN3318781.1"/>
    <property type="molecule type" value="Genomic_DNA"/>
</dbReference>
<name>A0A8J7NW68_ATRSP</name>
<keyword evidence="1" id="KW-0862">Zinc</keyword>
<evidence type="ECO:0000259" key="3">
    <source>
        <dbReference type="PROSITE" id="PS50158"/>
    </source>
</evidence>